<comment type="caution">
    <text evidence="4">The sequence shown here is derived from an EMBL/GenBank/DDBJ whole genome shotgun (WGS) entry which is preliminary data.</text>
</comment>
<evidence type="ECO:0000259" key="3">
    <source>
        <dbReference type="PROSITE" id="PS51782"/>
    </source>
</evidence>
<feature type="domain" description="LysM" evidence="3">
    <location>
        <begin position="336"/>
        <end position="385"/>
    </location>
</feature>
<keyword evidence="2" id="KW-0472">Membrane</keyword>
<feature type="compositionally biased region" description="Polar residues" evidence="1">
    <location>
        <begin position="107"/>
        <end position="129"/>
    </location>
</feature>
<dbReference type="PANTHER" id="PTHR34700:SF4">
    <property type="entry name" value="PHAGE-LIKE ELEMENT PBSX PROTEIN XKDP"/>
    <property type="match status" value="1"/>
</dbReference>
<dbReference type="Gene3D" id="3.10.350.10">
    <property type="entry name" value="LysM domain"/>
    <property type="match status" value="1"/>
</dbReference>
<dbReference type="PROSITE" id="PS51782">
    <property type="entry name" value="LYSM"/>
    <property type="match status" value="1"/>
</dbReference>
<accession>A0ABQ5VUB1</accession>
<keyword evidence="2" id="KW-0812">Transmembrane</keyword>
<dbReference type="CDD" id="cd00118">
    <property type="entry name" value="LysM"/>
    <property type="match status" value="1"/>
</dbReference>
<organism evidence="4 5">
    <name type="scientific">Amylibacter marinus</name>
    <dbReference type="NCBI Taxonomy" id="1475483"/>
    <lineage>
        <taxon>Bacteria</taxon>
        <taxon>Pseudomonadati</taxon>
        <taxon>Pseudomonadota</taxon>
        <taxon>Alphaproteobacteria</taxon>
        <taxon>Rhodobacterales</taxon>
        <taxon>Paracoccaceae</taxon>
        <taxon>Amylibacter</taxon>
    </lineage>
</organism>
<evidence type="ECO:0000256" key="1">
    <source>
        <dbReference type="SAM" id="MobiDB-lite"/>
    </source>
</evidence>
<evidence type="ECO:0000313" key="4">
    <source>
        <dbReference type="EMBL" id="GLQ34729.1"/>
    </source>
</evidence>
<feature type="transmembrane region" description="Helical" evidence="2">
    <location>
        <begin position="16"/>
        <end position="36"/>
    </location>
</feature>
<evidence type="ECO:0000313" key="5">
    <source>
        <dbReference type="Proteomes" id="UP001156694"/>
    </source>
</evidence>
<feature type="compositionally biased region" description="Polar residues" evidence="1">
    <location>
        <begin position="57"/>
        <end position="71"/>
    </location>
</feature>
<dbReference type="SMART" id="SM00257">
    <property type="entry name" value="LysM"/>
    <property type="match status" value="1"/>
</dbReference>
<dbReference type="PANTHER" id="PTHR34700">
    <property type="entry name" value="POTASSIUM BINDING PROTEIN KBP"/>
    <property type="match status" value="1"/>
</dbReference>
<evidence type="ECO:0000256" key="2">
    <source>
        <dbReference type="SAM" id="Phobius"/>
    </source>
</evidence>
<reference evidence="5" key="1">
    <citation type="journal article" date="2019" name="Int. J. Syst. Evol. Microbiol.">
        <title>The Global Catalogue of Microorganisms (GCM) 10K type strain sequencing project: providing services to taxonomists for standard genome sequencing and annotation.</title>
        <authorList>
            <consortium name="The Broad Institute Genomics Platform"/>
            <consortium name="The Broad Institute Genome Sequencing Center for Infectious Disease"/>
            <person name="Wu L."/>
            <person name="Ma J."/>
        </authorList>
    </citation>
    <scope>NUCLEOTIDE SEQUENCE [LARGE SCALE GENOMIC DNA]</scope>
    <source>
        <strain evidence="5">NBRC 110140</strain>
    </source>
</reference>
<proteinExistence type="predicted"/>
<dbReference type="EMBL" id="BSNN01000002">
    <property type="protein sequence ID" value="GLQ34729.1"/>
    <property type="molecule type" value="Genomic_DNA"/>
</dbReference>
<dbReference type="Proteomes" id="UP001156694">
    <property type="component" value="Unassembled WGS sequence"/>
</dbReference>
<keyword evidence="5" id="KW-1185">Reference proteome</keyword>
<name>A0ABQ5VUB1_9RHOB</name>
<sequence>MGFERADQEQDPHKKMVITLACIAGVASVIGLLWPYDPPEMVSAKSRIPADARQVSDAGQTSAVSVATTTDQRGDKRAAGNRDNIAPAGASTASSAQDAAPAGDANLVTTDTPTGPIETPTSEESASINPPQPSFDLLRVDEDNSALFAGKAAPNSSVTLLGNGTALGQTQTDSHGAFVFMLDLPEGDSAMQMQLEQGGVTSGEQVLVIPQAPNSNAEPQAPKIVVAEAEIAEVVQDNVTPNRAIIADLSLDTINYSDAGHVILAGRGASDQSVRVYVDNHPVSLGAIDDGRWSFEIPNIDEGIYTLRVDSIDETGAVVERVESPFQRVDVAALEGAVTIQPGFTLWHLAEQKYGSGARFVQIYEANKDIIKDPDMIFPGQVFDLPEN</sequence>
<gene>
    <name evidence="4" type="ORF">GCM10007939_10120</name>
</gene>
<keyword evidence="2" id="KW-1133">Transmembrane helix</keyword>
<protein>
    <submittedName>
        <fullName evidence="4">Peptidoglycan-binding protein LysM</fullName>
    </submittedName>
</protein>
<dbReference type="InterPro" id="IPR036779">
    <property type="entry name" value="LysM_dom_sf"/>
</dbReference>
<dbReference type="InterPro" id="IPR052196">
    <property type="entry name" value="Bact_Kbp"/>
</dbReference>
<dbReference type="InterPro" id="IPR018392">
    <property type="entry name" value="LysM"/>
</dbReference>
<dbReference type="RefSeq" id="WP_284376665.1">
    <property type="nucleotide sequence ID" value="NZ_BSNN01000002.1"/>
</dbReference>
<feature type="region of interest" description="Disordered" evidence="1">
    <location>
        <begin position="52"/>
        <end position="132"/>
    </location>
</feature>